<dbReference type="SUPFAM" id="SSF82185">
    <property type="entry name" value="Histone H3 K4-specific methyltransferase SET7/9 N-terminal domain"/>
    <property type="match status" value="1"/>
</dbReference>
<feature type="signal peptide" evidence="2">
    <location>
        <begin position="1"/>
        <end position="22"/>
    </location>
</feature>
<dbReference type="AlphaFoldDB" id="A0A9X0L360"/>
<dbReference type="Proteomes" id="UP000054223">
    <property type="component" value="Unassembled WGS sequence"/>
</dbReference>
<keyword evidence="2" id="KW-0732">Signal</keyword>
<sequence>MRLFRLPTTLLLLPLMLLGACAKKTVSFNSKPDAGAVALYVPDSLGGIRTDTLAATRDTVKAPSLSTAKKLSKEEQRKAEEKQKAAQRKASAKRKKNVFLGEPIKKGFTKSGPKGRNQVIEVFYYMKVPKQPNAYAPSKWYFNVAKRRLEKTASAAEADPAKYKVLHGPYKKMQGGKVVETGFYFVGTRHLRWERYNKDNVLLSKVHYEQGFPRDANISYYDGGNTMVKEVIPYVDGKLEGEYVSFKPNGQLDWSGEFENGRKVGIWTKYWGFRNRRHYEYQYGDSGYDPEQEPVLVKEYNRNGVLIYEKDKLDKRAEDSRNSLAPRRN</sequence>
<keyword evidence="4" id="KW-1185">Reference proteome</keyword>
<organism evidence="3 4">
    <name type="scientific">Solirubrum puertoriconensis</name>
    <dbReference type="NCBI Taxonomy" id="1751427"/>
    <lineage>
        <taxon>Bacteria</taxon>
        <taxon>Pseudomonadati</taxon>
        <taxon>Bacteroidota</taxon>
        <taxon>Cytophagia</taxon>
        <taxon>Cytophagales</taxon>
    </lineage>
</organism>
<feature type="chain" id="PRO_5040886017" evidence="2">
    <location>
        <begin position="23"/>
        <end position="329"/>
    </location>
</feature>
<evidence type="ECO:0000256" key="2">
    <source>
        <dbReference type="SAM" id="SignalP"/>
    </source>
</evidence>
<protein>
    <submittedName>
        <fullName evidence="3">Uncharacterized protein</fullName>
    </submittedName>
</protein>
<feature type="region of interest" description="Disordered" evidence="1">
    <location>
        <begin position="64"/>
        <end position="92"/>
    </location>
</feature>
<evidence type="ECO:0000313" key="4">
    <source>
        <dbReference type="Proteomes" id="UP000054223"/>
    </source>
</evidence>
<dbReference type="PROSITE" id="PS51257">
    <property type="entry name" value="PROKAR_LIPOPROTEIN"/>
    <property type="match status" value="1"/>
</dbReference>
<feature type="compositionally biased region" description="Basic and acidic residues" evidence="1">
    <location>
        <begin position="71"/>
        <end position="84"/>
    </location>
</feature>
<accession>A0A9X0L360</accession>
<dbReference type="RefSeq" id="WP_059071898.1">
    <property type="nucleotide sequence ID" value="NZ_LNAL01000008.1"/>
</dbReference>
<gene>
    <name evidence="3" type="ORF">ASU33_02200</name>
</gene>
<reference evidence="3 4" key="1">
    <citation type="submission" date="2015-11" db="EMBL/GenBank/DDBJ databases">
        <title>Solirubrum puertoriconensis gen. nov. an environmental bacteria isolated in Puerto Rico.</title>
        <authorList>
            <person name="Cuebas-Irizarry M.F."/>
            <person name="Montalvo-Rodriguez R."/>
        </authorList>
    </citation>
    <scope>NUCLEOTIDE SEQUENCE [LARGE SCALE GENOMIC DNA]</scope>
    <source>
        <strain evidence="3 4">MC1A</strain>
    </source>
</reference>
<comment type="caution">
    <text evidence="3">The sequence shown here is derived from an EMBL/GenBank/DDBJ whole genome shotgun (WGS) entry which is preliminary data.</text>
</comment>
<dbReference type="OrthoDB" id="978586at2"/>
<evidence type="ECO:0000256" key="1">
    <source>
        <dbReference type="SAM" id="MobiDB-lite"/>
    </source>
</evidence>
<dbReference type="EMBL" id="LNAL01000008">
    <property type="protein sequence ID" value="KUG06202.1"/>
    <property type="molecule type" value="Genomic_DNA"/>
</dbReference>
<evidence type="ECO:0000313" key="3">
    <source>
        <dbReference type="EMBL" id="KUG06202.1"/>
    </source>
</evidence>
<name>A0A9X0L360_SOLP1</name>
<proteinExistence type="predicted"/>
<dbReference type="Gene3D" id="3.90.930.1">
    <property type="match status" value="1"/>
</dbReference>